<keyword evidence="2" id="KW-1185">Reference proteome</keyword>
<dbReference type="EMBL" id="JAAXOS010000002">
    <property type="protein sequence ID" value="NKY25528.1"/>
    <property type="molecule type" value="Genomic_DNA"/>
</dbReference>
<comment type="caution">
    <text evidence="1">The sequence shown here is derived from an EMBL/GenBank/DDBJ whole genome shotgun (WGS) entry which is preliminary data.</text>
</comment>
<reference evidence="1 2" key="1">
    <citation type="submission" date="2020-04" db="EMBL/GenBank/DDBJ databases">
        <title>MicrobeNet Type strains.</title>
        <authorList>
            <person name="Nicholson A.C."/>
        </authorList>
    </citation>
    <scope>NUCLEOTIDE SEQUENCE [LARGE SCALE GENOMIC DNA]</scope>
    <source>
        <strain evidence="1 2">DSM 44956</strain>
    </source>
</reference>
<sequence>MAELDAVQTGATVVQRGEEPGTAAMLARNVLKRQLPETELATRRGGESLKDLLVDFVGGYARKDYLRDRFQALKDRLASIVPRHPKPVAPHRHALKRRVSQDERAQIVAKYESGISSNQLVTDHKLAKGTILKILREEGASIRRQGLSDRQVSEAVDFYRSGRSLAWIGDKLGFSPTTVGKALIAAGVSLRDPHGRER</sequence>
<accession>A0A7X6L0G6</accession>
<proteinExistence type="predicted"/>
<evidence type="ECO:0000313" key="2">
    <source>
        <dbReference type="Proteomes" id="UP000540698"/>
    </source>
</evidence>
<dbReference type="AlphaFoldDB" id="A0A7X6L0G6"/>
<gene>
    <name evidence="1" type="ORF">HGB38_04660</name>
</gene>
<organism evidence="1 2">
    <name type="scientific">Nocardia gamkensis</name>
    <dbReference type="NCBI Taxonomy" id="352869"/>
    <lineage>
        <taxon>Bacteria</taxon>
        <taxon>Bacillati</taxon>
        <taxon>Actinomycetota</taxon>
        <taxon>Actinomycetes</taxon>
        <taxon>Mycobacteriales</taxon>
        <taxon>Nocardiaceae</taxon>
        <taxon>Nocardia</taxon>
    </lineage>
</organism>
<name>A0A7X6L0G6_9NOCA</name>
<dbReference type="Proteomes" id="UP000540698">
    <property type="component" value="Unassembled WGS sequence"/>
</dbReference>
<dbReference type="RefSeq" id="WP_157114280.1">
    <property type="nucleotide sequence ID" value="NZ_JAAXOS010000002.1"/>
</dbReference>
<dbReference type="Gene3D" id="1.10.10.60">
    <property type="entry name" value="Homeodomain-like"/>
    <property type="match status" value="1"/>
</dbReference>
<evidence type="ECO:0008006" key="3">
    <source>
        <dbReference type="Google" id="ProtNLM"/>
    </source>
</evidence>
<protein>
    <recommendedName>
        <fullName evidence="3">Helix-turn-helix domain containing protein</fullName>
    </recommendedName>
</protein>
<evidence type="ECO:0000313" key="1">
    <source>
        <dbReference type="EMBL" id="NKY25528.1"/>
    </source>
</evidence>